<accession>C6XN97</accession>
<evidence type="ECO:0008006" key="3">
    <source>
        <dbReference type="Google" id="ProtNLM"/>
    </source>
</evidence>
<sequence>MALFFDYDWFDDRLKSLGLSRDSLARNSGMTIDEVDMIFDDRRAISVSEIHSFADTLSINPEIVAKYCGVGDLALETRIEENVSGNNTSGGDGAVTREMIMGVHERIDRLETLLEMILTKLEARG</sequence>
<reference evidence="2" key="1">
    <citation type="journal article" date="2011" name="J. Bacteriol.">
        <title>Genome sequences of eight morphologically diverse alphaproteobacteria.</title>
        <authorList>
            <consortium name="US DOE Joint Genome Institute"/>
            <person name="Brown P.J."/>
            <person name="Kysela D.T."/>
            <person name="Buechlein A."/>
            <person name="Hemmerich C."/>
            <person name="Brun Y.V."/>
        </authorList>
    </citation>
    <scope>NUCLEOTIDE SEQUENCE [LARGE SCALE GENOMIC DNA]</scope>
    <source>
        <strain evidence="2">ATCC 49814 / DSM 5838 / IFAM 1418</strain>
    </source>
</reference>
<dbReference type="RefSeq" id="WP_015828191.1">
    <property type="nucleotide sequence ID" value="NC_012982.1"/>
</dbReference>
<keyword evidence="2" id="KW-1185">Reference proteome</keyword>
<evidence type="ECO:0000313" key="2">
    <source>
        <dbReference type="Proteomes" id="UP000002745"/>
    </source>
</evidence>
<proteinExistence type="predicted"/>
<dbReference type="STRING" id="582402.Hbal_2361"/>
<dbReference type="HOGENOM" id="CLU_1989565_0_0_5"/>
<dbReference type="EMBL" id="CP001678">
    <property type="protein sequence ID" value="ACT60041.1"/>
    <property type="molecule type" value="Genomic_DNA"/>
</dbReference>
<organism evidence="1 2">
    <name type="scientific">Hirschia baltica (strain ATCC 49814 / DSM 5838 / IFAM 1418)</name>
    <dbReference type="NCBI Taxonomy" id="582402"/>
    <lineage>
        <taxon>Bacteria</taxon>
        <taxon>Pseudomonadati</taxon>
        <taxon>Pseudomonadota</taxon>
        <taxon>Alphaproteobacteria</taxon>
        <taxon>Hyphomonadales</taxon>
        <taxon>Hyphomonadaceae</taxon>
        <taxon>Hirschia</taxon>
    </lineage>
</organism>
<dbReference type="KEGG" id="hba:Hbal_2361"/>
<name>C6XN97_HIRBI</name>
<dbReference type="eggNOG" id="ENOG503342V">
    <property type="taxonomic scope" value="Bacteria"/>
</dbReference>
<dbReference type="Proteomes" id="UP000002745">
    <property type="component" value="Chromosome"/>
</dbReference>
<protein>
    <recommendedName>
        <fullName evidence="3">HTH cro/C1-type domain-containing protein</fullName>
    </recommendedName>
</protein>
<dbReference type="OrthoDB" id="8449900at2"/>
<dbReference type="AlphaFoldDB" id="C6XN97"/>
<gene>
    <name evidence="1" type="ordered locus">Hbal_2361</name>
</gene>
<evidence type="ECO:0000313" key="1">
    <source>
        <dbReference type="EMBL" id="ACT60041.1"/>
    </source>
</evidence>